<proteinExistence type="predicted"/>
<evidence type="ECO:0000313" key="2">
    <source>
        <dbReference type="Proteomes" id="UP000031668"/>
    </source>
</evidence>
<protein>
    <submittedName>
        <fullName evidence="1">Uncharacterized protein</fullName>
    </submittedName>
</protein>
<name>A0A0C2N2M9_THEKT</name>
<dbReference type="AlphaFoldDB" id="A0A0C2N2M9"/>
<reference evidence="1 2" key="1">
    <citation type="journal article" date="2014" name="Genome Biol. Evol.">
        <title>The genome of the myxosporean Thelohanellus kitauei shows adaptations to nutrient acquisition within its fish host.</title>
        <authorList>
            <person name="Yang Y."/>
            <person name="Xiong J."/>
            <person name="Zhou Z."/>
            <person name="Huo F."/>
            <person name="Miao W."/>
            <person name="Ran C."/>
            <person name="Liu Y."/>
            <person name="Zhang J."/>
            <person name="Feng J."/>
            <person name="Wang M."/>
            <person name="Wang M."/>
            <person name="Wang L."/>
            <person name="Yao B."/>
        </authorList>
    </citation>
    <scope>NUCLEOTIDE SEQUENCE [LARGE SCALE GENOMIC DNA]</scope>
    <source>
        <strain evidence="1">Wuqing</strain>
    </source>
</reference>
<comment type="caution">
    <text evidence="1">The sequence shown here is derived from an EMBL/GenBank/DDBJ whole genome shotgun (WGS) entry which is preliminary data.</text>
</comment>
<dbReference type="Proteomes" id="UP000031668">
    <property type="component" value="Unassembled WGS sequence"/>
</dbReference>
<organism evidence="1 2">
    <name type="scientific">Thelohanellus kitauei</name>
    <name type="common">Myxosporean</name>
    <dbReference type="NCBI Taxonomy" id="669202"/>
    <lineage>
        <taxon>Eukaryota</taxon>
        <taxon>Metazoa</taxon>
        <taxon>Cnidaria</taxon>
        <taxon>Myxozoa</taxon>
        <taxon>Myxosporea</taxon>
        <taxon>Bivalvulida</taxon>
        <taxon>Platysporina</taxon>
        <taxon>Myxobolidae</taxon>
        <taxon>Thelohanellus</taxon>
    </lineage>
</organism>
<gene>
    <name evidence="1" type="ORF">RF11_06319</name>
</gene>
<keyword evidence="2" id="KW-1185">Reference proteome</keyword>
<dbReference type="EMBL" id="JWZT01002965">
    <property type="protein sequence ID" value="KII68112.1"/>
    <property type="molecule type" value="Genomic_DNA"/>
</dbReference>
<evidence type="ECO:0000313" key="1">
    <source>
        <dbReference type="EMBL" id="KII68112.1"/>
    </source>
</evidence>
<accession>A0A0C2N2M9</accession>
<sequence>MLNECNIVSHYVTKHAEYGNILSAAQRQKRATDLDRKLVNQKDFLRKDKIVQKMLIFLKQISENFDITEELLSMESMKDTNTGESTLECAEYALYLNGITMEENDKYYQRWFSIIRLTDRVGEVDFNKQLTFFTLYKRSRNFK</sequence>